<accession>A0A2S7SVS5</accession>
<dbReference type="Proteomes" id="UP000239872">
    <property type="component" value="Unassembled WGS sequence"/>
</dbReference>
<dbReference type="PANTHER" id="PTHR12521:SF0">
    <property type="entry name" value="ADP-RIBOSE GLYCOHYDROLASE OARD1"/>
    <property type="match status" value="1"/>
</dbReference>
<dbReference type="SMART" id="SM00506">
    <property type="entry name" value="A1pp"/>
    <property type="match status" value="1"/>
</dbReference>
<dbReference type="GO" id="GO:0140291">
    <property type="term" value="P:peptidyl-glutamate ADP-deribosylation"/>
    <property type="evidence" value="ECO:0007669"/>
    <property type="project" value="TreeGrafter"/>
</dbReference>
<evidence type="ECO:0000313" key="3">
    <source>
        <dbReference type="EMBL" id="PQJ10717.1"/>
    </source>
</evidence>
<evidence type="ECO:0000313" key="4">
    <source>
        <dbReference type="Proteomes" id="UP000239872"/>
    </source>
</evidence>
<dbReference type="EMBL" id="PPSL01000003">
    <property type="protein sequence ID" value="PQJ10717.1"/>
    <property type="molecule type" value="Genomic_DNA"/>
</dbReference>
<gene>
    <name evidence="3" type="ORF">CJD36_012150</name>
</gene>
<keyword evidence="4" id="KW-1185">Reference proteome</keyword>
<dbReference type="PANTHER" id="PTHR12521">
    <property type="entry name" value="PROTEIN C6ORF130"/>
    <property type="match status" value="1"/>
</dbReference>
<dbReference type="OrthoDB" id="9780211at2"/>
<reference evidence="3 4" key="1">
    <citation type="submission" date="2018-01" db="EMBL/GenBank/DDBJ databases">
        <title>A novel member of the phylum Bacteroidetes isolated from glacier ice.</title>
        <authorList>
            <person name="Liu Q."/>
            <person name="Xin Y.-H."/>
        </authorList>
    </citation>
    <scope>NUCLEOTIDE SEQUENCE [LARGE SCALE GENOMIC DNA]</scope>
    <source>
        <strain evidence="3 4">RB1R16</strain>
    </source>
</reference>
<dbReference type="PROSITE" id="PS51154">
    <property type="entry name" value="MACRO"/>
    <property type="match status" value="1"/>
</dbReference>
<dbReference type="CDD" id="cd02901">
    <property type="entry name" value="Macro_Poa1p-like"/>
    <property type="match status" value="1"/>
</dbReference>
<dbReference type="InterPro" id="IPR043472">
    <property type="entry name" value="Macro_dom-like"/>
</dbReference>
<dbReference type="Gene3D" id="3.40.220.10">
    <property type="entry name" value="Leucine Aminopeptidase, subunit E, domain 1"/>
    <property type="match status" value="1"/>
</dbReference>
<dbReference type="RefSeq" id="WP_105039444.1">
    <property type="nucleotide sequence ID" value="NZ_PPSL01000003.1"/>
</dbReference>
<evidence type="ECO:0000256" key="1">
    <source>
        <dbReference type="ARBA" id="ARBA00035885"/>
    </source>
</evidence>
<dbReference type="InterPro" id="IPR002589">
    <property type="entry name" value="Macro_dom"/>
</dbReference>
<dbReference type="AlphaFoldDB" id="A0A2S7SVS5"/>
<proteinExistence type="predicted"/>
<dbReference type="InterPro" id="IPR050892">
    <property type="entry name" value="ADP-ribose_metab_enzymes"/>
</dbReference>
<organism evidence="3 4">
    <name type="scientific">Flavipsychrobacter stenotrophus</name>
    <dbReference type="NCBI Taxonomy" id="2077091"/>
    <lineage>
        <taxon>Bacteria</taxon>
        <taxon>Pseudomonadati</taxon>
        <taxon>Bacteroidota</taxon>
        <taxon>Chitinophagia</taxon>
        <taxon>Chitinophagales</taxon>
        <taxon>Chitinophagaceae</taxon>
        <taxon>Flavipsychrobacter</taxon>
    </lineage>
</organism>
<protein>
    <submittedName>
        <fullName evidence="3">Phosphatase</fullName>
    </submittedName>
</protein>
<evidence type="ECO:0000259" key="2">
    <source>
        <dbReference type="PROSITE" id="PS51154"/>
    </source>
</evidence>
<comment type="catalytic activity">
    <reaction evidence="1">
        <text>an N-(ADP-alpha-D-ribosyl)-thymidine in DNA + H2O = a thymidine in DNA + ADP-D-ribose</text>
        <dbReference type="Rhea" id="RHEA:71655"/>
        <dbReference type="Rhea" id="RHEA-COMP:13556"/>
        <dbReference type="Rhea" id="RHEA-COMP:18051"/>
        <dbReference type="ChEBI" id="CHEBI:15377"/>
        <dbReference type="ChEBI" id="CHEBI:57967"/>
        <dbReference type="ChEBI" id="CHEBI:137386"/>
        <dbReference type="ChEBI" id="CHEBI:191199"/>
    </reaction>
    <physiologicalReaction direction="left-to-right" evidence="1">
        <dbReference type="Rhea" id="RHEA:71656"/>
    </physiologicalReaction>
</comment>
<dbReference type="SUPFAM" id="SSF52949">
    <property type="entry name" value="Macro domain-like"/>
    <property type="match status" value="1"/>
</dbReference>
<sequence>MLHFVTGDLLQSTAQALVNTVNTVGVMGKGIALQFKENFPANNMAYVEACKQKLLVPGQLLLVSDKSIHYGVKSIINFPTKVHWKSPSKYEYIEDGLLALRKLILEKGIQSIAIPPLGCGNGGLDWDKVKPMISDHLGDLDIEIQVYEPNAHIKQILQSQDVKKESRLTPARAQLLYMLYAYESLGEYSSLFAANKLAYFLQRMGQPLKLNFHAHHYGPYALGVEKVLYSLNGIYLRGIEQGQAKAFEPLYLNYGKCEEVKEYIQKEISIADKGRLDKLLYLLTGFTSDLSLEILASVDFILQDHPDFTLQEISNAISQWNDRKKKLFKHEYVEIAYNHLLQNKYLFTS</sequence>
<dbReference type="Pfam" id="PF01661">
    <property type="entry name" value="Macro"/>
    <property type="match status" value="1"/>
</dbReference>
<name>A0A2S7SVS5_9BACT</name>
<comment type="caution">
    <text evidence="3">The sequence shown here is derived from an EMBL/GenBank/DDBJ whole genome shotgun (WGS) entry which is preliminary data.</text>
</comment>
<feature type="domain" description="Macro" evidence="2">
    <location>
        <begin position="1"/>
        <end position="155"/>
    </location>
</feature>